<comment type="caution">
    <text evidence="2">The sequence shown here is derived from an EMBL/GenBank/DDBJ whole genome shotgun (WGS) entry which is preliminary data.</text>
</comment>
<feature type="transmembrane region" description="Helical" evidence="1">
    <location>
        <begin position="21"/>
        <end position="38"/>
    </location>
</feature>
<evidence type="ECO:0000256" key="1">
    <source>
        <dbReference type="SAM" id="Phobius"/>
    </source>
</evidence>
<dbReference type="Proteomes" id="UP000004095">
    <property type="component" value="Unassembled WGS sequence"/>
</dbReference>
<gene>
    <name evidence="2" type="ORF">M23134_06894</name>
</gene>
<keyword evidence="1" id="KW-0472">Membrane</keyword>
<organism evidence="2 3">
    <name type="scientific">Microscilla marina ATCC 23134</name>
    <dbReference type="NCBI Taxonomy" id="313606"/>
    <lineage>
        <taxon>Bacteria</taxon>
        <taxon>Pseudomonadati</taxon>
        <taxon>Bacteroidota</taxon>
        <taxon>Cytophagia</taxon>
        <taxon>Cytophagales</taxon>
        <taxon>Microscillaceae</taxon>
        <taxon>Microscilla</taxon>
    </lineage>
</organism>
<keyword evidence="3" id="KW-1185">Reference proteome</keyword>
<sequence length="41" mass="4694">MIQKSKKKTTVKIPLLVKPVLVAYALLLRVVSDLFITLQRK</sequence>
<reference evidence="2 3" key="1">
    <citation type="submission" date="2007-01" db="EMBL/GenBank/DDBJ databases">
        <authorList>
            <person name="Haygood M."/>
            <person name="Podell S."/>
            <person name="Anderson C."/>
            <person name="Hopkinson B."/>
            <person name="Roe K."/>
            <person name="Barbeau K."/>
            <person name="Gaasterland T."/>
            <person name="Ferriera S."/>
            <person name="Johnson J."/>
            <person name="Kravitz S."/>
            <person name="Beeson K."/>
            <person name="Sutton G."/>
            <person name="Rogers Y.-H."/>
            <person name="Friedman R."/>
            <person name="Frazier M."/>
            <person name="Venter J.C."/>
        </authorList>
    </citation>
    <scope>NUCLEOTIDE SEQUENCE [LARGE SCALE GENOMIC DNA]</scope>
    <source>
        <strain evidence="2 3">ATCC 23134</strain>
    </source>
</reference>
<keyword evidence="1" id="KW-0812">Transmembrane</keyword>
<evidence type="ECO:0000313" key="2">
    <source>
        <dbReference type="EMBL" id="EAY27493.1"/>
    </source>
</evidence>
<dbReference type="EMBL" id="AAWS01000023">
    <property type="protein sequence ID" value="EAY27493.1"/>
    <property type="molecule type" value="Genomic_DNA"/>
</dbReference>
<name>A1ZQ84_MICM2</name>
<evidence type="ECO:0000313" key="3">
    <source>
        <dbReference type="Proteomes" id="UP000004095"/>
    </source>
</evidence>
<protein>
    <submittedName>
        <fullName evidence="2">Uncharacterized protein</fullName>
    </submittedName>
</protein>
<accession>A1ZQ84</accession>
<proteinExistence type="predicted"/>
<keyword evidence="1" id="KW-1133">Transmembrane helix</keyword>
<dbReference type="AlphaFoldDB" id="A1ZQ84"/>